<evidence type="ECO:0000313" key="3">
    <source>
        <dbReference type="Proteomes" id="UP000008837"/>
    </source>
</evidence>
<reference evidence="2 3" key="1">
    <citation type="journal article" date="2007" name="Proc. Natl. Acad. Sci. U.S.A.">
        <title>Dandruff-associated Malassezia genomes reveal convergent and divergent virulence traits shared with plant and human fungal pathogens.</title>
        <authorList>
            <person name="Xu J."/>
            <person name="Saunders C.W."/>
            <person name="Hu P."/>
            <person name="Grant R.A."/>
            <person name="Boekhout T."/>
            <person name="Kuramae E.E."/>
            <person name="Kronstad J.W."/>
            <person name="Deangelis Y.M."/>
            <person name="Reeder N.L."/>
            <person name="Johnstone K.R."/>
            <person name="Leland M."/>
            <person name="Fieno A.M."/>
            <person name="Begley W.M."/>
            <person name="Sun Y."/>
            <person name="Lacey M.P."/>
            <person name="Chaudhary T."/>
            <person name="Keough T."/>
            <person name="Chu L."/>
            <person name="Sears R."/>
            <person name="Yuan B."/>
            <person name="Dawson T.L.Jr."/>
        </authorList>
    </citation>
    <scope>NUCLEOTIDE SEQUENCE [LARGE SCALE GENOMIC DNA]</scope>
    <source>
        <strain evidence="3">ATCC MYA-4612 / CBS 7966</strain>
    </source>
</reference>
<proteinExistence type="predicted"/>
<comment type="caution">
    <text evidence="2">The sequence shown here is derived from an EMBL/GenBank/DDBJ whole genome shotgun (WGS) entry which is preliminary data.</text>
</comment>
<dbReference type="RefSeq" id="XP_001730057.1">
    <property type="nucleotide sequence ID" value="XM_001730005.1"/>
</dbReference>
<organism evidence="2 3">
    <name type="scientific">Malassezia globosa (strain ATCC MYA-4612 / CBS 7966)</name>
    <name type="common">Dandruff-associated fungus</name>
    <dbReference type="NCBI Taxonomy" id="425265"/>
    <lineage>
        <taxon>Eukaryota</taxon>
        <taxon>Fungi</taxon>
        <taxon>Dikarya</taxon>
        <taxon>Basidiomycota</taxon>
        <taxon>Ustilaginomycotina</taxon>
        <taxon>Malasseziomycetes</taxon>
        <taxon>Malasseziales</taxon>
        <taxon>Malasseziaceae</taxon>
        <taxon>Malassezia</taxon>
    </lineage>
</organism>
<dbReference type="VEuPathDB" id="FungiDB:MGL_3043"/>
<name>A8Q6S3_MALGO</name>
<protein>
    <submittedName>
        <fullName evidence="2">Uncharacterized protein</fullName>
    </submittedName>
</protein>
<dbReference type="EMBL" id="AAYY01000010">
    <property type="protein sequence ID" value="EDP42843.1"/>
    <property type="molecule type" value="Genomic_DNA"/>
</dbReference>
<dbReference type="GeneID" id="5854364"/>
<dbReference type="KEGG" id="mgl:MGL_3043"/>
<dbReference type="Proteomes" id="UP000008837">
    <property type="component" value="Unassembled WGS sequence"/>
</dbReference>
<feature type="region of interest" description="Disordered" evidence="1">
    <location>
        <begin position="1"/>
        <end position="23"/>
    </location>
</feature>
<dbReference type="STRING" id="425265.A8Q6S3"/>
<evidence type="ECO:0000313" key="2">
    <source>
        <dbReference type="EMBL" id="EDP42843.1"/>
    </source>
</evidence>
<dbReference type="InParanoid" id="A8Q6S3"/>
<dbReference type="OrthoDB" id="3261066at2759"/>
<evidence type="ECO:0000256" key="1">
    <source>
        <dbReference type="SAM" id="MobiDB-lite"/>
    </source>
</evidence>
<keyword evidence="3" id="KW-1185">Reference proteome</keyword>
<dbReference type="AlphaFoldDB" id="A8Q6S3"/>
<sequence>MSRPCHFDTPPSSSPTPMAKLHRDTRSTYQRLRFDMDSGGRFLVAGDEHGLIRVWTWSSIFAHGRESMHAIKPIYEWRAHNGMFDYLITFFIFM</sequence>
<accession>A8Q6S3</accession>
<gene>
    <name evidence="2" type="ORF">MGL_3043</name>
</gene>